<evidence type="ECO:0000256" key="12">
    <source>
        <dbReference type="ARBA" id="ARBA00022595"/>
    </source>
</evidence>
<comment type="subunit">
    <text evidence="33">The mature envelope protein (Env) consists of a homotrimer of non-covalently associated gp120-gp41 heterodimers. The resulting complex protrudes from the virus surface as a spike. There seems to be as few as 10 spikes on the average virion. Surface protein gp120 interacts with host CD4, CCR5 and CXCR4. Gp120 also interacts with the C-type lectins CD209/DC-SIGN and CLEC4M/DC-SIGNR (collectively referred to as DC-SIGN(R)). Gp120 and gp41 interact with GalCer. Gp120 interacts with host ITGA4/ITGB7 complex; on CD4+ T-cells, this interaction results in rapid activation of integrin ITGAL/LFA-1, which facilitates efficient cell-to-cell spreading of HIV-1. Gp120 interacts with cell-associated heparan sulfate; this interaction increases virus infectivity on permissive cells and may be involved in infection of CD4- cells.</text>
</comment>
<comment type="PTM">
    <text evidence="33">Palmitoylation of the transmembrane protein and of Env polyprotein (prior to its proteolytic cleavage) is essential for their association with host cell membrane lipid rafts. Palmitoylation is therefore required for envelope trafficking to classical lipid rafts, but not for viral replication.</text>
</comment>
<evidence type="ECO:0000256" key="15">
    <source>
        <dbReference type="ARBA" id="ARBA00022703"/>
    </source>
</evidence>
<keyword evidence="21 33" id="KW-1164">Virus endocytosis by host</keyword>
<evidence type="ECO:0000256" key="14">
    <source>
        <dbReference type="ARBA" id="ARBA00022692"/>
    </source>
</evidence>
<comment type="domain">
    <text evidence="33">The CD4-binding region is targeted by the antibody b12.</text>
</comment>
<keyword evidence="29 33" id="KW-0899">Viral immunoevasion</keyword>
<dbReference type="HAMAP" id="MF_04083">
    <property type="entry name" value="HIV_ENV"/>
    <property type="match status" value="1"/>
</dbReference>
<comment type="subcellular location">
    <subcellularLocation>
        <location evidence="3">Host cell membrane</location>
        <topology evidence="3">Peripheral membrane protein</topology>
    </subcellularLocation>
    <subcellularLocation>
        <location evidence="1">Host cell membrane</location>
        <topology evidence="1">Single-pass type I membrane protein</topology>
    </subcellularLocation>
    <subcellularLocation>
        <location evidence="2">Host endosome membrane</location>
        <topology evidence="2">Peripheral membrane protein</topology>
    </subcellularLocation>
    <subcellularLocation>
        <location evidence="5">Host endosome membrane</location>
        <topology evidence="5">Single-pass type I membrane protein</topology>
    </subcellularLocation>
    <subcellularLocation>
        <location evidence="6">Virion membrane</location>
        <topology evidence="6">Peripheral membrane protein</topology>
    </subcellularLocation>
    <subcellularLocation>
        <location evidence="4">Virion membrane</location>
        <topology evidence="4">Single-pass type I membrane protein</topology>
    </subcellularLocation>
</comment>
<feature type="region of interest" description="Disordered" evidence="35">
    <location>
        <begin position="717"/>
        <end position="742"/>
    </location>
</feature>
<dbReference type="SUPFAM" id="SSF58069">
    <property type="entry name" value="Virus ectodomain"/>
    <property type="match status" value="1"/>
</dbReference>
<evidence type="ECO:0000259" key="37">
    <source>
        <dbReference type="Pfam" id="PF00517"/>
    </source>
</evidence>
<feature type="domain" description="Retroviral envelope protein GP41-like" evidence="37">
    <location>
        <begin position="528"/>
        <end position="717"/>
    </location>
</feature>
<evidence type="ECO:0000256" key="22">
    <source>
        <dbReference type="ARBA" id="ARBA00022989"/>
    </source>
</evidence>
<feature type="disulfide bond" evidence="33">
    <location>
        <begin position="53"/>
        <end position="73"/>
    </location>
</feature>
<evidence type="ECO:0000256" key="9">
    <source>
        <dbReference type="ARBA" id="ARBA00022511"/>
    </source>
</evidence>
<accession>B3VFQ2</accession>
<evidence type="ECO:0000259" key="36">
    <source>
        <dbReference type="Pfam" id="PF00516"/>
    </source>
</evidence>
<reference evidence="38" key="1">
    <citation type="journal article" date="2008" name="J. Virol.">
        <title>Autologous neutralizing humoral immunity and evolution of the viral envelope in the course of subtype B human immunodeficiency virus type 1 infection.</title>
        <authorList>
            <person name="Bunnik E.M."/>
            <person name="Pisas L."/>
            <person name="van Nuenen A.C."/>
            <person name="Schuitemaker H."/>
        </authorList>
    </citation>
    <scope>NUCLEOTIDE SEQUENCE</scope>
    <source>
        <strain evidence="38">H4.049.7F4</strain>
    </source>
</reference>
<feature type="transmembrane region" description="Helical" evidence="34">
    <location>
        <begin position="676"/>
        <end position="697"/>
    </location>
</feature>
<keyword evidence="10 33" id="KW-1165">Clathrin-mediated endocytosis of virus by host</keyword>
<dbReference type="SUPFAM" id="SSF56502">
    <property type="entry name" value="gp120 core"/>
    <property type="match status" value="2"/>
</dbReference>
<comment type="miscellaneous">
    <text evidence="33">HIV-1 lineages are divided in three main groups, M (for Major), O (for Outlier), and N (for New, or Non-M, Non-O). The vast majority of strains found worldwide belong to the group M. Group O seems to be endemic to and largely confined to Cameroon and neighboring countries in West Central Africa, where these viruses represent a small minority of HIV-1 strains. The group N is represented by a limited number of isolates from Cameroonian persons. The group M is further subdivided in 9 clades or subtypes (A to D, F to H, J and K).</text>
</comment>
<reference evidence="38" key="2">
    <citation type="journal article" date="2009" name="Virology">
        <title>Changing sensitivity to broadly neutralizing antibodies b12, 2G12, 2F5, and 4E10 of primary subtype B human immunodeficiency virus type 1 variants in the natural course of infection.</title>
        <authorList>
            <person name="Bunnik E.M."/>
            <person name="van Gils M.J."/>
            <person name="Lobbrecht M.S."/>
            <person name="Pisas L."/>
            <person name="van Nuenen A.C."/>
            <person name="Schuitemaker H."/>
        </authorList>
    </citation>
    <scope>NUCLEOTIDE SEQUENCE</scope>
    <source>
        <strain evidence="38">H4.049.7F4</strain>
    </source>
</reference>
<dbReference type="GO" id="GO:0052031">
    <property type="term" value="P:symbiont-mediated perturbation of host defense response"/>
    <property type="evidence" value="ECO:0007669"/>
    <property type="project" value="UniProtKB-UniRule"/>
</dbReference>
<feature type="coiled-coil region" evidence="33">
    <location>
        <begin position="631"/>
        <end position="665"/>
    </location>
</feature>
<keyword evidence="18 33" id="KW-0946">Virion</keyword>
<dbReference type="FunFam" id="2.170.40.20:FF:000001">
    <property type="entry name" value="Envelope glycoprotein gp160"/>
    <property type="match status" value="1"/>
</dbReference>
<evidence type="ECO:0000256" key="1">
    <source>
        <dbReference type="ARBA" id="ARBA00004402"/>
    </source>
</evidence>
<keyword evidence="23 33" id="KW-1039">Host endosome</keyword>
<feature type="region of interest" description="CD4-binding loop" evidence="33">
    <location>
        <begin position="364"/>
        <end position="374"/>
    </location>
</feature>
<comment type="domain">
    <text evidence="33 34">The 17 amino acids long immunosuppressive region is present in many retroviral envelope proteins. Synthetic peptides derived from this relatively conserved sequence inhibit immune function in vitro and in vivo.</text>
</comment>
<evidence type="ECO:0000256" key="21">
    <source>
        <dbReference type="ARBA" id="ARBA00022890"/>
    </source>
</evidence>
<comment type="function">
    <text evidence="33">Surface protein gp120: Attaches the virus to the host lymphoid cell by binding to the primary receptor CD4. This interaction induces a structural rearrangement creating a high affinity binding site for a chemokine coreceptor like CXCR4 and/or CCR5. Acts as a ligand for CD209/DC-SIGN and CLEC4M/DC-SIGNR, which are respectively found on dendritic cells (DCs), and on endothelial cells of liver sinusoids and lymph node sinuses. These interactions allow capture of viral particles at mucosal surfaces by these cells and subsequent transmission to permissive cells. HIV subverts the migration properties of dendritic cells to gain access to CD4+ T-cells in lymph nodes. Virus transmission to permissive T-cells occurs either in trans (without DCs infection, through viral capture and transmission), or in cis (following DCs productive infection, through the usual CD4-gp120 interaction), thereby inducing a robust infection. In trans infection, bound virions remain infectious over days and it is proposed that they are not degraded, but protected in non-lysosomal acidic organelles within the DCs close to the cell membrane thus contributing to the viral infectious potential during DCs' migration from the periphery to the lymphoid tissues. On arrival at lymphoid tissues, intact virions recycle back to DCs' cell surface allowing virus transmission to CD4+ T-cells.</text>
</comment>
<feature type="topological domain" description="Cytoplasmic" evidence="33">
    <location>
        <begin position="704"/>
        <end position="854"/>
    </location>
</feature>
<evidence type="ECO:0000256" key="20">
    <source>
        <dbReference type="ARBA" id="ARBA00022879"/>
    </source>
</evidence>
<comment type="subcellular location">
    <molecule>Transmembrane protein gp41</molecule>
    <subcellularLocation>
        <location evidence="33">Virion membrane</location>
        <topology evidence="33">Single-pass type I membrane protein</topology>
    </subcellularLocation>
    <subcellularLocation>
        <location evidence="33">Host cell membrane</location>
        <topology evidence="33">Single-pass type I membrane protein</topology>
    </subcellularLocation>
    <subcellularLocation>
        <location evidence="33">Host endosome membrane</location>
        <topology evidence="33">Single-pass type I membrane protein</topology>
    </subcellularLocation>
    <text evidence="33">It is probably concentrated at the site of budding and incorporated into the virions possibly by contacts between the cytoplasmic tail of Env and the N-terminus of Gag.</text>
</comment>
<evidence type="ECO:0000256" key="4">
    <source>
        <dbReference type="ARBA" id="ARBA00004563"/>
    </source>
</evidence>
<keyword evidence="17 33" id="KW-1161">Viral attachment to host cell</keyword>
<evidence type="ECO:0000313" key="38">
    <source>
        <dbReference type="EMBL" id="ACE76446.1"/>
    </source>
</evidence>
<keyword evidence="26 33" id="KW-0564">Palmitate</keyword>
<feature type="site" description="Cleavage; by host furin" evidence="33">
    <location>
        <begin position="509"/>
        <end position="510"/>
    </location>
</feature>
<evidence type="ECO:0000256" key="32">
    <source>
        <dbReference type="ARBA" id="ARBA00062028"/>
    </source>
</evidence>
<dbReference type="GO" id="GO:0005198">
    <property type="term" value="F:structural molecule activity"/>
    <property type="evidence" value="ECO:0007669"/>
    <property type="project" value="UniProtKB-UniRule"/>
</dbReference>
<evidence type="ECO:0000256" key="7">
    <source>
        <dbReference type="ARBA" id="ARBA00022506"/>
    </source>
</evidence>
<dbReference type="InterPro" id="IPR000777">
    <property type="entry name" value="HIV1_Gp120"/>
</dbReference>
<keyword evidence="24 33" id="KW-0175">Coiled coil</keyword>
<keyword evidence="30 33" id="KW-0449">Lipoprotein</keyword>
<comment type="domain">
    <text evidence="33">The membrane proximal external region (MPER) present in gp41 is a tryptophan-rich region recognized by the antibodies 2F5, Z13, and 4E10. MPER seems to play a role in fusion.</text>
</comment>
<dbReference type="Gene3D" id="1.20.5.490">
    <property type="entry name" value="Single helix bin"/>
    <property type="match status" value="1"/>
</dbReference>
<comment type="domain">
    <text evidence="33">Some of the most genetically diverse regions of the viral genome are present in Env. They are called variable regions 1 through 5 (V1 through V5). Coreceptor usage of gp120 is determined mainly by the primary structure of the third variable region (V3) in the outer domain of gp120. The sequence of V3 determines which coreceptor, CCR5 and/or CXCR4 (corresponding to R5/macrophage, X4/T cell and R5X4/T cell and macrophage tropism), is used to trigger the fusion potential of the Env complex, and hence which cells the virus can infect. Binding to CCR5 involves a region adjacent in addition to V3.</text>
</comment>
<dbReference type="GO" id="GO:0055036">
    <property type="term" value="C:virion membrane"/>
    <property type="evidence" value="ECO:0007669"/>
    <property type="project" value="UniProtKB-SubCell"/>
</dbReference>
<keyword evidence="27 33" id="KW-1015">Disulfide bond</keyword>
<dbReference type="GO" id="GO:0039654">
    <property type="term" value="P:fusion of virus membrane with host endosome membrane"/>
    <property type="evidence" value="ECO:0007669"/>
    <property type="project" value="UniProtKB-UniRule"/>
</dbReference>
<evidence type="ECO:0000256" key="30">
    <source>
        <dbReference type="ARBA" id="ARBA00023288"/>
    </source>
</evidence>
<evidence type="ECO:0000256" key="2">
    <source>
        <dbReference type="ARBA" id="ARBA00004433"/>
    </source>
</evidence>
<keyword evidence="12 33" id="KW-1162">Viral penetration into host cytoplasm</keyword>
<dbReference type="GO" id="GO:0019031">
    <property type="term" value="C:viral envelope"/>
    <property type="evidence" value="ECO:0007669"/>
    <property type="project" value="UniProtKB-KW"/>
</dbReference>
<organism evidence="38">
    <name type="scientific">Human immunodeficiency virus type 1</name>
    <name type="common">HIV-1</name>
    <dbReference type="NCBI Taxonomy" id="11676"/>
    <lineage>
        <taxon>Viruses</taxon>
        <taxon>Riboviria</taxon>
        <taxon>Pararnavirae</taxon>
        <taxon>Artverviricota</taxon>
        <taxon>Revtraviricetes</taxon>
        <taxon>Ortervirales</taxon>
        <taxon>Retroviridae</taxon>
        <taxon>Orthoretrovirinae</taxon>
        <taxon>Lentivirus</taxon>
        <taxon>Lentivirus humimdef1</taxon>
    </lineage>
</organism>
<dbReference type="Pfam" id="PF00517">
    <property type="entry name" value="GP41"/>
    <property type="match status" value="1"/>
</dbReference>
<dbReference type="Gene3D" id="1.10.287.210">
    <property type="match status" value="1"/>
</dbReference>
<evidence type="ECO:0000256" key="25">
    <source>
        <dbReference type="ARBA" id="ARBA00023136"/>
    </source>
</evidence>
<evidence type="ECO:0000256" key="27">
    <source>
        <dbReference type="ARBA" id="ARBA00023157"/>
    </source>
</evidence>
<feature type="region of interest" description="Fusion peptide" evidence="33">
    <location>
        <begin position="510"/>
        <end position="530"/>
    </location>
</feature>
<dbReference type="GO" id="GO:0019062">
    <property type="term" value="P:virion attachment to host cell"/>
    <property type="evidence" value="ECO:0007669"/>
    <property type="project" value="UniProtKB-UniRule"/>
</dbReference>
<dbReference type="FunFam" id="1.20.5.490:FF:000001">
    <property type="entry name" value="Envelope glycoprotein gp160"/>
    <property type="match status" value="1"/>
</dbReference>
<keyword evidence="16 33" id="KW-0732">Signal</keyword>
<evidence type="ECO:0000256" key="17">
    <source>
        <dbReference type="ARBA" id="ARBA00022804"/>
    </source>
</evidence>
<feature type="region of interest" description="V2" evidence="33">
    <location>
        <begin position="159"/>
        <end position="198"/>
    </location>
</feature>
<comment type="subunit">
    <text evidence="32">The mature envelope protein (Env) consists of a homotrimer of non-covalently associated gp120-gp41 heterodimers. The resulting complex protrudes from the virus surface as a spike. There seems to be as few as 10 spikes on the average virion. Interacts with host CD4, CCR5 and CXCR4. Gp120 also interacts with the C-type lectins CD209/DC-SIGN and CLEC4M/DC-SIGNR (collectively referred to as DC-SIGN(R)). Gp120 and gp41 interact with GalCer. Gp120 interacts with host ITGA4/ITGB7 complex; on CD4+ T-cells, this interaction results in rapid activation of integrin ITGAL/LFA-1, which facilitates efficient cell-to-cell spreading of HIV-1. Gp120 interacts with cell-associated heparan sulfate; this interaction increases virus infectivity on permissive cells and may be involved in infection of CD4- cells.</text>
</comment>
<feature type="disulfide bond" evidence="33">
    <location>
        <begin position="230"/>
        <end position="241"/>
    </location>
</feature>
<sequence>MRVKGIRKNCHHLWRWGTMLLGILMICNAAEQLWVTVYYGVPVWKEATTTLFCASDAKAYDTEVHNVWATHACVPTDPNPQEVELENVTENFNMWKNNMVEQMHEDIISLWDQSLKPCVKLTPLCVTLNCTDLNNTTTDLNNATNALNSSEGKGEIKNCSFNITTSIRDKVQKEYALFYKLDVVPIDDDNTSYRLISCNTSVITQACPKVSFEPIPIHYCAPAGFAILKCKDKKFNGTGPCKKVSTVQCTHGIRPVVSTQLLLNGSLAEEEVVIRSENFTDNAKIIIVQLNKAVEINCTRPNNNTRKSINIGPGRAFYTTGEIIGNIRQAHCNLSRAEWNDTLNQTVIKLREQFGNKTIVFNQSSGGDPEIVMHSFNCGGEFFYCNSTQLFKSTWMANGTWKNDNSTEKNIILPCRIKQIINMWQEVGKAMYAPPIRGQIRCSTNITGLLLTRDGGDNGTTEIEIFRPGGGDMRDNWRSELYKYKVVKIEPLGVAPTRARRRVVQREKRAVGLGALFLGFLGAAGSTMGAASMTLTVQARQLLSGIVQQQNNLLRAIEAQQHLLQLTVWGIKQLQARVLAVERYLKDQQLLGIWGCSGKLICTTAVPWNTSWSNKSLDRIWNNMTWMEWEREIDNYTGLIYTLIEESQNQQEKNEQELLELDKWASLWNWFDISKWLWYIKIFIMIVGGLVGLRIAFSVLSIVNRVRQGYSPLSFQTRLPAQRGPDRPEGIEEEGGERDRDRSGQLVDGFLAIIWVDLRSLCLFSYHRLRDLLLIVARSVELLGRRGWGVLKYWWNLLQYWSQEIKNSAVSLLNTTAIAVAEGTDRVIEVVQRIFRAFLHIPRRIRQGFERALQ</sequence>
<evidence type="ECO:0000256" key="26">
    <source>
        <dbReference type="ARBA" id="ARBA00023139"/>
    </source>
</evidence>
<feature type="lipid moiety-binding region" description="S-palmitoyl cysteine; by host" evidence="33">
    <location>
        <position position="762"/>
    </location>
</feature>
<comment type="miscellaneous">
    <text evidence="33">Inhibitors targeting HIV-1 viral envelope proteins are used as antiretroviral drugs. Attachment of virions to the cell surface via non-specific interactions and CD4 binding can be blocked by inhibitors that include cyanovirin-N, cyclotriazadisulfonamide analogs, PRO 2000, TNX 355 and PRO 542. In addition, BMS 806 can block CD4-induced conformational changes. Env interactions with the coreceptor molecules can be targeted by CCR5 antagonists including SCH-D, maraviroc (UK 427857) and aplaviroc (GW 873140), and the CXCR4 antagonist AMD 070. Fusion of viral and cellular membranes can be inhibited by peptides such as enfuvirtide and tifuvirtide (T 1249). Resistance to inhibitors associated with mutations in Env are observed. Most of the time, single mutations confer only a modest reduction in drug susceptibility. Combination of several mutations is usually required to develop a high-level drug resistance.</text>
</comment>
<organismHost>
    <name type="scientific">Homo sapiens</name>
    <name type="common">Human</name>
    <dbReference type="NCBI Taxonomy" id="9606"/>
</organismHost>
<dbReference type="Gene3D" id="2.170.40.20">
    <property type="entry name" value="Human immunodeficiency virus 1, Gp160, envelope glycoprotein"/>
    <property type="match status" value="2"/>
</dbReference>
<evidence type="ECO:0000256" key="19">
    <source>
        <dbReference type="ARBA" id="ARBA00022870"/>
    </source>
</evidence>
<comment type="subcellular location">
    <molecule>Surface protein gp120</molecule>
    <subcellularLocation>
        <location evidence="33">Virion membrane</location>
        <topology evidence="33">Peripheral membrane protein</topology>
    </subcellularLocation>
    <subcellularLocation>
        <location evidence="33">Host cell membrane</location>
        <topology evidence="33">Peripheral membrane protein</topology>
    </subcellularLocation>
    <subcellularLocation>
        <location evidence="33">Host endosome membrane</location>
        <topology evidence="33">Single-pass type I membrane protein</topology>
    </subcellularLocation>
    <text evidence="33">The surface protein is not anchored to the viral envelope, but associates with the extravirion surface through its binding to TM. It is probably concentrated at the site of budding and incorporated into the virions possibly by contacts between the cytoplasmic tail of Env and the N-terminus of Gag.</text>
</comment>
<keyword evidence="8 33" id="KW-1170">Fusion of virus membrane with host endosomal membrane</keyword>
<feature type="transmembrane region" description="Helical" evidence="34">
    <location>
        <begin position="510"/>
        <end position="533"/>
    </location>
</feature>
<comment type="PTM">
    <text evidence="33">Specific enzymatic cleavages in vivo yield mature proteins. Envelope glycoproteins are synthesized as a inactive precursor that is heavily N-glycosylated and processed likely by host cell furin in the Golgi to yield the mature SU and TM proteins. The cleavage site between SU and TM requires the minimal sequence [KR]-X-[KR]-R. About 2 of the 9 disulfide bonds of gp41 are reduced by P4HB/PDI, following binding to CD4 receptor.</text>
</comment>
<evidence type="ECO:0000256" key="8">
    <source>
        <dbReference type="ARBA" id="ARBA00022510"/>
    </source>
</evidence>
<dbReference type="GO" id="GO:0019064">
    <property type="term" value="P:fusion of virus membrane with host plasma membrane"/>
    <property type="evidence" value="ECO:0007669"/>
    <property type="project" value="UniProtKB-UniRule"/>
</dbReference>
<dbReference type="GO" id="GO:1903911">
    <property type="term" value="P:positive regulation of receptor clustering"/>
    <property type="evidence" value="ECO:0007669"/>
    <property type="project" value="UniProtKB-UniRule"/>
</dbReference>
<dbReference type="GO" id="GO:0020002">
    <property type="term" value="C:host cell plasma membrane"/>
    <property type="evidence" value="ECO:0007669"/>
    <property type="project" value="UniProtKB-SubCell"/>
</dbReference>
<dbReference type="FunFam" id="1.10.287.210:FF:000001">
    <property type="entry name" value="Envelope glycoprotein gp160"/>
    <property type="match status" value="1"/>
</dbReference>
<keyword evidence="13 33" id="KW-0165">Cleavage on pair of basic residues</keyword>
<feature type="chain" id="PRO_5023284672" description="Envelope glycoprotein gp160" evidence="33">
    <location>
        <begin position="32"/>
        <end position="854"/>
    </location>
</feature>
<dbReference type="EMBL" id="EU744108">
    <property type="protein sequence ID" value="ACE76446.1"/>
    <property type="molecule type" value="Genomic_DNA"/>
</dbReference>
<gene>
    <name evidence="33 38" type="primary">env</name>
</gene>
<evidence type="ECO:0000256" key="16">
    <source>
        <dbReference type="ARBA" id="ARBA00022729"/>
    </source>
</evidence>
<name>B3VFQ2_HV1</name>
<dbReference type="Pfam" id="PF00516">
    <property type="entry name" value="GP120"/>
    <property type="match status" value="1"/>
</dbReference>
<dbReference type="InterPro" id="IPR037527">
    <property type="entry name" value="Gp160"/>
</dbReference>
<keyword evidence="31 33" id="KW-1160">Virus entry into host cell</keyword>
<evidence type="ECO:0000256" key="23">
    <source>
        <dbReference type="ARBA" id="ARBA00023046"/>
    </source>
</evidence>
<keyword evidence="28 33" id="KW-0325">Glycoprotein</keyword>
<evidence type="ECO:0000256" key="10">
    <source>
        <dbReference type="ARBA" id="ARBA00022570"/>
    </source>
</evidence>
<evidence type="ECO:0000256" key="3">
    <source>
        <dbReference type="ARBA" id="ARBA00004505"/>
    </source>
</evidence>
<dbReference type="GO" id="GO:0016020">
    <property type="term" value="C:membrane"/>
    <property type="evidence" value="ECO:0007669"/>
    <property type="project" value="UniProtKB-UniRule"/>
</dbReference>
<evidence type="ECO:0000256" key="35">
    <source>
        <dbReference type="SAM" id="MobiDB-lite"/>
    </source>
</evidence>
<dbReference type="FunFam" id="2.170.40.20:FF:000003">
    <property type="entry name" value="Envelope glycoprotein gp160"/>
    <property type="match status" value="1"/>
</dbReference>
<feature type="disulfide bond" evidence="33">
    <location>
        <begin position="220"/>
        <end position="249"/>
    </location>
</feature>
<feature type="region of interest" description="MPER; binding to GalCer" evidence="33">
    <location>
        <begin position="660"/>
        <end position="681"/>
    </location>
</feature>
<evidence type="ECO:0000256" key="13">
    <source>
        <dbReference type="ARBA" id="ARBA00022685"/>
    </source>
</evidence>
<comment type="function">
    <text evidence="33">Transmembrane protein gp41: Acts as a class I viral fusion protein. Under the current model, the protein has at least 3 conformational states: pre-fusion native state, pre-hairpin intermediate state, and post-fusion hairpin state. During fusion of viral and target intracellular membranes, the coiled coil regions (heptad repeats) assume a trimer-of-hairpins structure, positioning the fusion peptide in close proximity to the C-terminal region of the ectodomain. The formation of this structure appears to drive apposition and subsequent fusion of viral and target cell membranes. Complete fusion occurs in host cell endosomes and is dynamin-dependent, however some lipid transfer might occur at the plasma membrane. The virus undergoes clathrin-dependent internalization long before endosomal fusion, thus minimizing the surface exposure of conserved viral epitopes during fusion and reducing the efficacy of inhibitors targeting these epitopes. Membranes fusion leads to delivery of the nucleocapsid into the cytoplasm.</text>
</comment>
<dbReference type="InterPro" id="IPR036377">
    <property type="entry name" value="Gp120_core_sf"/>
</dbReference>
<feature type="chain" id="PRO_5023284673" description="Transmembrane protein gp41" evidence="33">
    <location>
        <begin position="510"/>
        <end position="854"/>
    </location>
</feature>
<comment type="function">
    <text evidence="33">Envelope glycoprotein gp160: Oligomerizes in the host endoplasmic reticulum into predominantly trimers. In a second time, gp160 transits in the host Golgi, where glycosylation is completed. The precursor is then proteolytically cleaved in the trans-Golgi and thereby activated by cellular furin or furin-like proteases to produce gp120 and gp41.</text>
</comment>
<evidence type="ECO:0000256" key="28">
    <source>
        <dbReference type="ARBA" id="ARBA00023180"/>
    </source>
</evidence>
<proteinExistence type="inferred from homology"/>
<dbReference type="InterPro" id="IPR000328">
    <property type="entry name" value="GP41-like"/>
</dbReference>
<keyword evidence="14 33" id="KW-0812">Transmembrane</keyword>
<dbReference type="GO" id="GO:0075512">
    <property type="term" value="P:clathrin-dependent endocytosis of virus by host cell"/>
    <property type="evidence" value="ECO:0007669"/>
    <property type="project" value="UniProtKB-UniRule"/>
</dbReference>
<keyword evidence="9 33" id="KW-1032">Host cell membrane</keyword>
<protein>
    <recommendedName>
        <fullName evidence="33">Envelope glycoprotein gp160</fullName>
    </recommendedName>
    <alternativeName>
        <fullName evidence="33">Env polyprotein</fullName>
    </alternativeName>
    <component>
        <recommendedName>
            <fullName evidence="33">Surface protein gp120</fullName>
            <shortName evidence="33">SU</shortName>
        </recommendedName>
        <alternativeName>
            <fullName evidence="33">Glycoprotein 120</fullName>
            <shortName evidence="33">gp120</shortName>
        </alternativeName>
    </component>
    <component>
        <recommendedName>
            <fullName evidence="33">Transmembrane protein gp41</fullName>
            <shortName evidence="33">TM</shortName>
        </recommendedName>
        <alternativeName>
            <fullName evidence="33">Glycoprotein 41</fullName>
            <shortName evidence="33">gp41</shortName>
        </alternativeName>
    </component>
</protein>
<feature type="domain" description="Human immunodeficiency virus 1 envelope glycoprotein Gp120" evidence="36">
    <location>
        <begin position="33"/>
        <end position="509"/>
    </location>
</feature>
<evidence type="ECO:0000256" key="6">
    <source>
        <dbReference type="ARBA" id="ARBA00004650"/>
    </source>
</evidence>
<keyword evidence="20 33" id="KW-0261">Viral envelope protein</keyword>
<evidence type="ECO:0000256" key="31">
    <source>
        <dbReference type="ARBA" id="ARBA00023296"/>
    </source>
</evidence>
<feature type="region of interest" description="Immunosuppression" evidence="33">
    <location>
        <begin position="572"/>
        <end position="590"/>
    </location>
</feature>
<evidence type="ECO:0000256" key="5">
    <source>
        <dbReference type="ARBA" id="ARBA00004578"/>
    </source>
</evidence>
<dbReference type="CDD" id="cd09909">
    <property type="entry name" value="HIV-1-like_HR1-HR2"/>
    <property type="match status" value="1"/>
</dbReference>
<evidence type="ECO:0000256" key="29">
    <source>
        <dbReference type="ARBA" id="ARBA00023280"/>
    </source>
</evidence>
<keyword evidence="22 33" id="KW-1133">Transmembrane helix</keyword>
<feature type="disulfide bond" evidence="33">
    <location>
        <begin position="596"/>
        <end position="602"/>
    </location>
</feature>
<dbReference type="GO" id="GO:0019082">
    <property type="term" value="P:viral protein processing"/>
    <property type="evidence" value="ECO:0007669"/>
    <property type="project" value="UniProtKB-UniRule"/>
</dbReference>
<evidence type="ECO:0000256" key="11">
    <source>
        <dbReference type="ARBA" id="ARBA00022581"/>
    </source>
</evidence>
<keyword evidence="11 33" id="KW-0945">Host-virus interaction</keyword>
<evidence type="ECO:0000256" key="24">
    <source>
        <dbReference type="ARBA" id="ARBA00023054"/>
    </source>
</evidence>
<feature type="short sequence motif" description="YXXL motif; contains endocytosis signal" evidence="33">
    <location>
        <begin position="710"/>
        <end position="713"/>
    </location>
</feature>
<keyword evidence="7 33" id="KW-1168">Fusion of virus membrane with host membrane</keyword>
<dbReference type="GO" id="GO:0044175">
    <property type="term" value="C:host cell endosome membrane"/>
    <property type="evidence" value="ECO:0007669"/>
    <property type="project" value="UniProtKB-SubCell"/>
</dbReference>
<comment type="caution">
    <text evidence="33 34">Lacks conserved residue(s) required for the propagation of feature annotation.</text>
</comment>
<comment type="similarity">
    <text evidence="33">Belongs to the HIV-1 env protein family.</text>
</comment>
<dbReference type="GO" id="GO:1903908">
    <property type="term" value="P:positive regulation of plasma membrane raft polarization"/>
    <property type="evidence" value="ECO:0007669"/>
    <property type="project" value="UniProtKB-UniRule"/>
</dbReference>
<keyword evidence="19 33" id="KW-1043">Host membrane</keyword>
<keyword evidence="15 33" id="KW-0053">Apoptosis</keyword>
<comment type="PTM">
    <text evidence="33">Highly glycosylated by host. The high number of glycan on the protein is reffered to as 'glycan shield' because it contributes to hide protein sequence from adaptive immune system.</text>
</comment>
<evidence type="ECO:0000256" key="33">
    <source>
        <dbReference type="HAMAP-Rule" id="MF_04083"/>
    </source>
</evidence>
<evidence type="ECO:0000256" key="34">
    <source>
        <dbReference type="RuleBase" id="RU363095"/>
    </source>
</evidence>
<comment type="domain">
    <text evidence="33">The YXXL motif is involved in determining the exact site of viral release at the surface of infected mononuclear cells and promotes endocytosis. YXXL and di-leucine endocytosis motifs interact directly or indirectly with the clathrin adapter complexes, opperate independently, and their activities are not additive.</text>
</comment>
<evidence type="ECO:0000256" key="18">
    <source>
        <dbReference type="ARBA" id="ARBA00022844"/>
    </source>
</evidence>
<keyword evidence="25 33" id="KW-0472">Membrane</keyword>